<dbReference type="InterPro" id="IPR036607">
    <property type="entry name" value="PRKCSH"/>
</dbReference>
<sequence length="610" mass="68476">MSLRSALTLGLLAIHFSHAAQAQKEHTLRGVDPARAHHYQPNAQGNFQCLDKSLDIPFAQVNDDYCDCPDGSDEPGTSACNNATFYCANRGHIPGRLSSTRVNDGVCDYDVCCDGSDEWESSICPDRCAEMGSEHRRKAMEMERVQRAGSQKRMELIREAKELRQAKTKELAQKDSELAELTAKVENAEKRKLELEEKQRVANDASEKSHELRKQKLQDEYLGDMAGYRKLLGAELHQLRAHRDTLVLMLRSVRESHNKEYNDGAVIEALDAYAKFVDASPYIEQAAMEYADEDDRARRERQQQMDRDNEAQDDISVDACKTAIEIFENELETLNDDINMLFGILDKLRTGYDKNYHDLAVKAADVGLREFEEARKSDLAEIAEHQESNKIDTLRLRVQEAMAKHGELGTSNSSEDHDENGGNDSQLAEQLASARTEFWDLQSSLTRLNNEVSQLRELLERDLGPDDMYLAAKGACYSLDAGEYTYELCLLDRASQISKKDGSRQGLGSFDGFGDDSLDYTVLRFAHGTKCWNGPERSITASFTCAEEIKVVSVSEPEKCEYSAKMTGPFACPLAVLGEDEAQKEHVGDRVPVVDGPHQHSDAERIHDEL</sequence>
<dbReference type="SUPFAM" id="SSF50911">
    <property type="entry name" value="Mannose 6-phosphate receptor domain"/>
    <property type="match status" value="1"/>
</dbReference>
<dbReference type="PANTHER" id="PTHR12630">
    <property type="entry name" value="N-LINKED OLIGOSACCHARIDE PROCESSING"/>
    <property type="match status" value="1"/>
</dbReference>
<feature type="region of interest" description="Disordered" evidence="6">
    <location>
        <begin position="590"/>
        <end position="610"/>
    </location>
</feature>
<keyword evidence="4" id="KW-1015">Disulfide bond</keyword>
<gene>
    <name evidence="9" type="ORF">GGI25_005511</name>
</gene>
<dbReference type="InterPro" id="IPR028146">
    <property type="entry name" value="PRKCSH_N"/>
</dbReference>
<protein>
    <recommendedName>
        <fullName evidence="1">Glucosidase 2 subunit beta</fullName>
    </recommendedName>
</protein>
<evidence type="ECO:0000256" key="4">
    <source>
        <dbReference type="ARBA" id="ARBA00023157"/>
    </source>
</evidence>
<feature type="domain" description="MRH" evidence="8">
    <location>
        <begin position="474"/>
        <end position="574"/>
    </location>
</feature>
<dbReference type="AlphaFoldDB" id="A0A9W8FYI6"/>
<dbReference type="GO" id="GO:0017177">
    <property type="term" value="C:glucosidase II complex"/>
    <property type="evidence" value="ECO:0007669"/>
    <property type="project" value="TreeGrafter"/>
</dbReference>
<evidence type="ECO:0000256" key="2">
    <source>
        <dbReference type="ARBA" id="ARBA00022729"/>
    </source>
</evidence>
<name>A0A9W8FYI6_9FUNG</name>
<evidence type="ECO:0000313" key="9">
    <source>
        <dbReference type="EMBL" id="KAJ2671393.1"/>
    </source>
</evidence>
<keyword evidence="3" id="KW-0256">Endoplasmic reticulum</keyword>
<evidence type="ECO:0000256" key="3">
    <source>
        <dbReference type="ARBA" id="ARBA00022824"/>
    </source>
</evidence>
<dbReference type="GO" id="GO:0006491">
    <property type="term" value="P:N-glycan processing"/>
    <property type="evidence" value="ECO:0007669"/>
    <property type="project" value="TreeGrafter"/>
</dbReference>
<feature type="compositionally biased region" description="Basic and acidic residues" evidence="6">
    <location>
        <begin position="597"/>
        <end position="610"/>
    </location>
</feature>
<evidence type="ECO:0000256" key="7">
    <source>
        <dbReference type="SAM" id="SignalP"/>
    </source>
</evidence>
<dbReference type="InterPro" id="IPR039794">
    <property type="entry name" value="Gtb1-like"/>
</dbReference>
<evidence type="ECO:0000256" key="5">
    <source>
        <dbReference type="SAM" id="Coils"/>
    </source>
</evidence>
<feature type="compositionally biased region" description="Basic and acidic residues" evidence="6">
    <location>
        <begin position="295"/>
        <end position="310"/>
    </location>
</feature>
<evidence type="ECO:0000256" key="6">
    <source>
        <dbReference type="SAM" id="MobiDB-lite"/>
    </source>
</evidence>
<keyword evidence="2 7" id="KW-0732">Signal</keyword>
<organism evidence="9 10">
    <name type="scientific">Coemansia spiralis</name>
    <dbReference type="NCBI Taxonomy" id="417178"/>
    <lineage>
        <taxon>Eukaryota</taxon>
        <taxon>Fungi</taxon>
        <taxon>Fungi incertae sedis</taxon>
        <taxon>Zoopagomycota</taxon>
        <taxon>Kickxellomycotina</taxon>
        <taxon>Kickxellomycetes</taxon>
        <taxon>Kickxellales</taxon>
        <taxon>Kickxellaceae</taxon>
        <taxon>Coemansia</taxon>
    </lineage>
</organism>
<feature type="region of interest" description="Disordered" evidence="6">
    <location>
        <begin position="405"/>
        <end position="427"/>
    </location>
</feature>
<evidence type="ECO:0000259" key="8">
    <source>
        <dbReference type="PROSITE" id="PS51914"/>
    </source>
</evidence>
<accession>A0A9W8FYI6</accession>
<dbReference type="InterPro" id="IPR044865">
    <property type="entry name" value="MRH_dom"/>
</dbReference>
<dbReference type="PANTHER" id="PTHR12630:SF1">
    <property type="entry name" value="GLUCOSIDASE 2 SUBUNIT BETA"/>
    <property type="match status" value="1"/>
</dbReference>
<comment type="caution">
    <text evidence="9">The sequence shown here is derived from an EMBL/GenBank/DDBJ whole genome shotgun (WGS) entry which is preliminary data.</text>
</comment>
<evidence type="ECO:0000256" key="1">
    <source>
        <dbReference type="ARBA" id="ARBA00022387"/>
    </source>
</evidence>
<dbReference type="PROSITE" id="PS51914">
    <property type="entry name" value="MRH"/>
    <property type="match status" value="1"/>
</dbReference>
<dbReference type="Gene3D" id="2.70.130.10">
    <property type="entry name" value="Mannose-6-phosphate receptor binding domain"/>
    <property type="match status" value="1"/>
</dbReference>
<evidence type="ECO:0000313" key="10">
    <source>
        <dbReference type="Proteomes" id="UP001151518"/>
    </source>
</evidence>
<dbReference type="Proteomes" id="UP001151518">
    <property type="component" value="Unassembled WGS sequence"/>
</dbReference>
<reference evidence="9" key="1">
    <citation type="submission" date="2022-07" db="EMBL/GenBank/DDBJ databases">
        <title>Phylogenomic reconstructions and comparative analyses of Kickxellomycotina fungi.</title>
        <authorList>
            <person name="Reynolds N.K."/>
            <person name="Stajich J.E."/>
            <person name="Barry K."/>
            <person name="Grigoriev I.V."/>
            <person name="Crous P."/>
            <person name="Smith M.E."/>
        </authorList>
    </citation>
    <scope>NUCLEOTIDE SEQUENCE</scope>
    <source>
        <strain evidence="9">NRRL 3115</strain>
    </source>
</reference>
<dbReference type="Pfam" id="PF13015">
    <property type="entry name" value="PRKCSH_1"/>
    <property type="match status" value="1"/>
</dbReference>
<dbReference type="OrthoDB" id="28322at2759"/>
<proteinExistence type="predicted"/>
<feature type="signal peptide" evidence="7">
    <location>
        <begin position="1"/>
        <end position="22"/>
    </location>
</feature>
<feature type="chain" id="PRO_5040848360" description="Glucosidase 2 subunit beta" evidence="7">
    <location>
        <begin position="23"/>
        <end position="610"/>
    </location>
</feature>
<keyword evidence="5" id="KW-0175">Coiled coil</keyword>
<dbReference type="EMBL" id="JANBTW010000103">
    <property type="protein sequence ID" value="KAJ2671393.1"/>
    <property type="molecule type" value="Genomic_DNA"/>
</dbReference>
<dbReference type="Pfam" id="PF12999">
    <property type="entry name" value="PRKCSH-like"/>
    <property type="match status" value="1"/>
</dbReference>
<feature type="region of interest" description="Disordered" evidence="6">
    <location>
        <begin position="291"/>
        <end position="311"/>
    </location>
</feature>
<feature type="coiled-coil region" evidence="5">
    <location>
        <begin position="153"/>
        <end position="215"/>
    </location>
</feature>
<dbReference type="InterPro" id="IPR009011">
    <property type="entry name" value="Man6P_isomerase_rcpt-bd_dom_sf"/>
</dbReference>